<evidence type="ECO:0000256" key="2">
    <source>
        <dbReference type="SAM" id="SignalP"/>
    </source>
</evidence>
<feature type="compositionally biased region" description="Polar residues" evidence="1">
    <location>
        <begin position="88"/>
        <end position="107"/>
    </location>
</feature>
<evidence type="ECO:0000313" key="3">
    <source>
        <dbReference type="EMBL" id="KAJ8389948.1"/>
    </source>
</evidence>
<protein>
    <submittedName>
        <fullName evidence="3">Uncharacterized protein</fullName>
    </submittedName>
</protein>
<organism evidence="3 4">
    <name type="scientific">Aldrovandia affinis</name>
    <dbReference type="NCBI Taxonomy" id="143900"/>
    <lineage>
        <taxon>Eukaryota</taxon>
        <taxon>Metazoa</taxon>
        <taxon>Chordata</taxon>
        <taxon>Craniata</taxon>
        <taxon>Vertebrata</taxon>
        <taxon>Euteleostomi</taxon>
        <taxon>Actinopterygii</taxon>
        <taxon>Neopterygii</taxon>
        <taxon>Teleostei</taxon>
        <taxon>Notacanthiformes</taxon>
        <taxon>Halosauridae</taxon>
        <taxon>Aldrovandia</taxon>
    </lineage>
</organism>
<feature type="compositionally biased region" description="Polar residues" evidence="1">
    <location>
        <begin position="325"/>
        <end position="381"/>
    </location>
</feature>
<feature type="region of interest" description="Disordered" evidence="1">
    <location>
        <begin position="58"/>
        <end position="107"/>
    </location>
</feature>
<feature type="region of interest" description="Disordered" evidence="1">
    <location>
        <begin position="173"/>
        <end position="231"/>
    </location>
</feature>
<dbReference type="EMBL" id="JAINUG010000176">
    <property type="protein sequence ID" value="KAJ8389948.1"/>
    <property type="molecule type" value="Genomic_DNA"/>
</dbReference>
<accession>A0AAD7RTA1</accession>
<dbReference type="AlphaFoldDB" id="A0AAD7RTA1"/>
<sequence>MYSILNMFPKFTIIYCLVAAIFATAVAAESTTTMPLSASNETSNPGATKGLITMTVPPEAVRSSSSVDTTTEPAEDTEVSKPNLVPKTGTTQNHSTALIPPESTTVGPTVTADHITTETSTTPAHNLSDVPDTVTMTTGMTTTHNSSVINIPLEKSTTIPISISDTVTKTAGTTEYQNTPGAPTPQRNNQATPITTSNPVTLTSITSIATPKSPENNTNTMETDTNKTHNPIASPAYEQNTMAFYFTSVLATIDTSSVLAHTPLDSPTPPKKYPTTPAVTLVPVTLETAPIQNPIPSPTSLQNDSTTPSSTSTPSTTETITQTSDHNPLPSTTSPENDSTTPPSTATSFETITSSDLNLLPFTTSPENDSTTPPSTATTFE</sequence>
<feature type="compositionally biased region" description="Polar residues" evidence="1">
    <location>
        <begin position="173"/>
        <end position="215"/>
    </location>
</feature>
<feature type="region of interest" description="Disordered" evidence="1">
    <location>
        <begin position="290"/>
        <end position="381"/>
    </location>
</feature>
<name>A0AAD7RTA1_9TELE</name>
<keyword evidence="4" id="KW-1185">Reference proteome</keyword>
<feature type="compositionally biased region" description="Low complexity" evidence="1">
    <location>
        <begin position="305"/>
        <end position="324"/>
    </location>
</feature>
<proteinExistence type="predicted"/>
<feature type="signal peptide" evidence="2">
    <location>
        <begin position="1"/>
        <end position="28"/>
    </location>
</feature>
<comment type="caution">
    <text evidence="3">The sequence shown here is derived from an EMBL/GenBank/DDBJ whole genome shotgun (WGS) entry which is preliminary data.</text>
</comment>
<feature type="compositionally biased region" description="Polar residues" evidence="1">
    <location>
        <begin position="62"/>
        <end position="72"/>
    </location>
</feature>
<evidence type="ECO:0000313" key="4">
    <source>
        <dbReference type="Proteomes" id="UP001221898"/>
    </source>
</evidence>
<evidence type="ECO:0000256" key="1">
    <source>
        <dbReference type="SAM" id="MobiDB-lite"/>
    </source>
</evidence>
<reference evidence="3" key="1">
    <citation type="journal article" date="2023" name="Science">
        <title>Genome structures resolve the early diversification of teleost fishes.</title>
        <authorList>
            <person name="Parey E."/>
            <person name="Louis A."/>
            <person name="Montfort J."/>
            <person name="Bouchez O."/>
            <person name="Roques C."/>
            <person name="Iampietro C."/>
            <person name="Lluch J."/>
            <person name="Castinel A."/>
            <person name="Donnadieu C."/>
            <person name="Desvignes T."/>
            <person name="Floi Bucao C."/>
            <person name="Jouanno E."/>
            <person name="Wen M."/>
            <person name="Mejri S."/>
            <person name="Dirks R."/>
            <person name="Jansen H."/>
            <person name="Henkel C."/>
            <person name="Chen W.J."/>
            <person name="Zahm M."/>
            <person name="Cabau C."/>
            <person name="Klopp C."/>
            <person name="Thompson A.W."/>
            <person name="Robinson-Rechavi M."/>
            <person name="Braasch I."/>
            <person name="Lecointre G."/>
            <person name="Bobe J."/>
            <person name="Postlethwait J.H."/>
            <person name="Berthelot C."/>
            <person name="Roest Crollius H."/>
            <person name="Guiguen Y."/>
        </authorList>
    </citation>
    <scope>NUCLEOTIDE SEQUENCE</scope>
    <source>
        <strain evidence="3">NC1722</strain>
    </source>
</reference>
<gene>
    <name evidence="3" type="ORF">AAFF_G00112330</name>
</gene>
<feature type="chain" id="PRO_5042105498" evidence="2">
    <location>
        <begin position="29"/>
        <end position="381"/>
    </location>
</feature>
<dbReference type="Proteomes" id="UP001221898">
    <property type="component" value="Unassembled WGS sequence"/>
</dbReference>
<feature type="non-terminal residue" evidence="3">
    <location>
        <position position="381"/>
    </location>
</feature>
<keyword evidence="2" id="KW-0732">Signal</keyword>